<evidence type="ECO:0000313" key="2">
    <source>
        <dbReference type="EMBL" id="MFC6035643.1"/>
    </source>
</evidence>
<gene>
    <name evidence="2" type="ORF">ACFMB1_08825</name>
</gene>
<dbReference type="InterPro" id="IPR035959">
    <property type="entry name" value="RutC-like_sf"/>
</dbReference>
<dbReference type="Gene3D" id="3.30.1330.40">
    <property type="entry name" value="RutC-like"/>
    <property type="match status" value="1"/>
</dbReference>
<evidence type="ECO:0000313" key="3">
    <source>
        <dbReference type="Proteomes" id="UP001596116"/>
    </source>
</evidence>
<keyword evidence="3" id="KW-1185">Reference proteome</keyword>
<name>A0ABW1KYX7_9PROT</name>
<dbReference type="RefSeq" id="WP_379878905.1">
    <property type="nucleotide sequence ID" value="NZ_JBHPON010000001.1"/>
</dbReference>
<organism evidence="2 3">
    <name type="scientific">Hyphococcus aureus</name>
    <dbReference type="NCBI Taxonomy" id="2666033"/>
    <lineage>
        <taxon>Bacteria</taxon>
        <taxon>Pseudomonadati</taxon>
        <taxon>Pseudomonadota</taxon>
        <taxon>Alphaproteobacteria</taxon>
        <taxon>Parvularculales</taxon>
        <taxon>Parvularculaceae</taxon>
        <taxon>Hyphococcus</taxon>
    </lineage>
</organism>
<dbReference type="EMBL" id="JBHPON010000001">
    <property type="protein sequence ID" value="MFC6035643.1"/>
    <property type="molecule type" value="Genomic_DNA"/>
</dbReference>
<dbReference type="PANTHER" id="PTHR11803">
    <property type="entry name" value="2-IMINOBUTANOATE/2-IMINOPROPANOATE DEAMINASE RIDA"/>
    <property type="match status" value="1"/>
</dbReference>
<proteinExistence type="inferred from homology"/>
<sequence length="146" mass="15357">MTSLLATPASAEKVKHFPPVGPKPAGVPADAKPPFSSAVLAGDTLYIAGVLDVDPATGKPGATRREQIRLVLDALKNSVEAAGFEMDDLVWVQVFTTDLDSFNEFSAIYDEYFSGPLPARTFVGVAGLMGGANFELNGVAVRNSDN</sequence>
<dbReference type="InterPro" id="IPR006175">
    <property type="entry name" value="YjgF/YER057c/UK114"/>
</dbReference>
<dbReference type="GO" id="GO:0016787">
    <property type="term" value="F:hydrolase activity"/>
    <property type="evidence" value="ECO:0007669"/>
    <property type="project" value="UniProtKB-KW"/>
</dbReference>
<keyword evidence="2" id="KW-0378">Hydrolase</keyword>
<accession>A0ABW1KYX7</accession>
<comment type="similarity">
    <text evidence="1">Belongs to the RutC family.</text>
</comment>
<comment type="caution">
    <text evidence="2">The sequence shown here is derived from an EMBL/GenBank/DDBJ whole genome shotgun (WGS) entry which is preliminary data.</text>
</comment>
<dbReference type="Pfam" id="PF01042">
    <property type="entry name" value="Ribonuc_L-PSP"/>
    <property type="match status" value="1"/>
</dbReference>
<reference evidence="2 3" key="1">
    <citation type="submission" date="2024-09" db="EMBL/GenBank/DDBJ databases">
        <authorList>
            <person name="Zhang Z.-H."/>
        </authorList>
    </citation>
    <scope>NUCLEOTIDE SEQUENCE [LARGE SCALE GENOMIC DNA]</scope>
    <source>
        <strain evidence="2 3">HHTR114</strain>
    </source>
</reference>
<evidence type="ECO:0000256" key="1">
    <source>
        <dbReference type="ARBA" id="ARBA00010552"/>
    </source>
</evidence>
<dbReference type="SUPFAM" id="SSF55298">
    <property type="entry name" value="YjgF-like"/>
    <property type="match status" value="1"/>
</dbReference>
<dbReference type="EC" id="3.5.-.-" evidence="2"/>
<dbReference type="CDD" id="cd00448">
    <property type="entry name" value="YjgF_YER057c_UK114_family"/>
    <property type="match status" value="1"/>
</dbReference>
<protein>
    <submittedName>
        <fullName evidence="2">RidA family protein</fullName>
        <ecNumber evidence="2">3.5.-.-</ecNumber>
    </submittedName>
</protein>
<dbReference type="Proteomes" id="UP001596116">
    <property type="component" value="Unassembled WGS sequence"/>
</dbReference>
<dbReference type="PANTHER" id="PTHR11803:SF58">
    <property type="entry name" value="PROTEIN HMF1-RELATED"/>
    <property type="match status" value="1"/>
</dbReference>